<protein>
    <submittedName>
        <fullName evidence="1">Conjugal transfer mating pair stabilization protein TraG</fullName>
    </submittedName>
</protein>
<gene>
    <name evidence="1" type="primary">traG_1</name>
    <name evidence="1" type="ORF">NCTC8622_00002</name>
</gene>
<organism evidence="1 2">
    <name type="scientific">Escherichia coli</name>
    <dbReference type="NCBI Taxonomy" id="562"/>
    <lineage>
        <taxon>Bacteria</taxon>
        <taxon>Pseudomonadati</taxon>
        <taxon>Pseudomonadota</taxon>
        <taxon>Gammaproteobacteria</taxon>
        <taxon>Enterobacterales</taxon>
        <taxon>Enterobacteriaceae</taxon>
        <taxon>Escherichia</taxon>
    </lineage>
</organism>
<sequence>MAIDTIYTIAGGAWFQDTLNGVASFLDSRAGDALIAMASRRVSHCRRCNLYPDP</sequence>
<dbReference type="EMBL" id="UGCP01000001">
    <property type="protein sequence ID" value="STI81079.1"/>
    <property type="molecule type" value="Genomic_DNA"/>
</dbReference>
<proteinExistence type="predicted"/>
<evidence type="ECO:0000313" key="2">
    <source>
        <dbReference type="Proteomes" id="UP000254079"/>
    </source>
</evidence>
<dbReference type="AlphaFoldDB" id="A0A376TVE3"/>
<dbReference type="Proteomes" id="UP000254079">
    <property type="component" value="Unassembled WGS sequence"/>
</dbReference>
<evidence type="ECO:0000313" key="1">
    <source>
        <dbReference type="EMBL" id="STI81079.1"/>
    </source>
</evidence>
<name>A0A376TVE3_ECOLX</name>
<reference evidence="1 2" key="1">
    <citation type="submission" date="2018-06" db="EMBL/GenBank/DDBJ databases">
        <authorList>
            <consortium name="Pathogen Informatics"/>
            <person name="Doyle S."/>
        </authorList>
    </citation>
    <scope>NUCLEOTIDE SEQUENCE [LARGE SCALE GENOMIC DNA]</scope>
    <source>
        <strain evidence="1 2">NCTC8622</strain>
    </source>
</reference>
<accession>A0A376TVE3</accession>